<name>A0A9X1WZI3_9GAMM</name>
<dbReference type="EMBL" id="JAKUML010000019">
    <property type="protein sequence ID" value="MCJ8147328.1"/>
    <property type="molecule type" value="Genomic_DNA"/>
</dbReference>
<comment type="caution">
    <text evidence="3">The sequence shown here is derived from an EMBL/GenBank/DDBJ whole genome shotgun (WGS) entry which is preliminary data.</text>
</comment>
<evidence type="ECO:0000256" key="1">
    <source>
        <dbReference type="SAM" id="MobiDB-lite"/>
    </source>
</evidence>
<dbReference type="RefSeq" id="WP_241573238.1">
    <property type="nucleotide sequence ID" value="NZ_JAKUML010000019.1"/>
</dbReference>
<accession>A0A9X1WZI3</accession>
<keyword evidence="2" id="KW-0732">Signal</keyword>
<gene>
    <name evidence="3" type="ORF">MKI79_10565</name>
</gene>
<dbReference type="Pfam" id="PF11948">
    <property type="entry name" value="DUF3465"/>
    <property type="match status" value="1"/>
</dbReference>
<keyword evidence="4" id="KW-1185">Reference proteome</keyword>
<feature type="signal peptide" evidence="2">
    <location>
        <begin position="1"/>
        <end position="22"/>
    </location>
</feature>
<evidence type="ECO:0000256" key="2">
    <source>
        <dbReference type="SAM" id="SignalP"/>
    </source>
</evidence>
<dbReference type="AlphaFoldDB" id="A0A9X1WZI3"/>
<sequence>MKNAKNKLNAGVLTAIIIAIFAANQFFNQDEKTSKHGNIKSAIEQTPQENRADQSEAQQRSEGASTIQNAYDQQLNDVQVQAVGTVVAVLPDDNKGSRHQRFILDIGNAQTVLVAHNIDLAPRIENLEKGDDVEFFGEYEYNQKGGVIHWTHHDPQGQHVGGWLKHKGETYQ</sequence>
<protein>
    <submittedName>
        <fullName evidence="3">DUF3465 domain-containing protein</fullName>
    </submittedName>
</protein>
<feature type="region of interest" description="Disordered" evidence="1">
    <location>
        <begin position="45"/>
        <end position="66"/>
    </location>
</feature>
<evidence type="ECO:0000313" key="3">
    <source>
        <dbReference type="EMBL" id="MCJ8147328.1"/>
    </source>
</evidence>
<organism evidence="3 4">
    <name type="scientific">Acinetobacter sedimenti</name>
    <dbReference type="NCBI Taxonomy" id="2919922"/>
    <lineage>
        <taxon>Bacteria</taxon>
        <taxon>Pseudomonadati</taxon>
        <taxon>Pseudomonadota</taxon>
        <taxon>Gammaproteobacteria</taxon>
        <taxon>Moraxellales</taxon>
        <taxon>Moraxellaceae</taxon>
        <taxon>Acinetobacter</taxon>
    </lineage>
</organism>
<proteinExistence type="predicted"/>
<reference evidence="3" key="1">
    <citation type="submission" date="2022-02" db="EMBL/GenBank/DDBJ databases">
        <title>Acinetobacter A3.8 sp. nov., isolated from Sediment (Zhairuo Island).</title>
        <authorList>
            <person name="Zheng K."/>
        </authorList>
    </citation>
    <scope>NUCLEOTIDE SEQUENCE</scope>
    <source>
        <strain evidence="3">A3.8</strain>
    </source>
</reference>
<feature type="chain" id="PRO_5040860287" evidence="2">
    <location>
        <begin position="23"/>
        <end position="172"/>
    </location>
</feature>
<dbReference type="Proteomes" id="UP001139701">
    <property type="component" value="Unassembled WGS sequence"/>
</dbReference>
<evidence type="ECO:0000313" key="4">
    <source>
        <dbReference type="Proteomes" id="UP001139701"/>
    </source>
</evidence>
<dbReference type="InterPro" id="IPR021856">
    <property type="entry name" value="DUF3465"/>
</dbReference>